<keyword evidence="2" id="KW-0378">Hydrolase</keyword>
<dbReference type="NCBIfam" id="TIGR00004">
    <property type="entry name" value="Rid family detoxifying hydrolase"/>
    <property type="match status" value="1"/>
</dbReference>
<organism evidence="2 3">
    <name type="scientific">Peptoniphilus stercorisuis</name>
    <dbReference type="NCBI Taxonomy" id="1436965"/>
    <lineage>
        <taxon>Bacteria</taxon>
        <taxon>Bacillati</taxon>
        <taxon>Bacillota</taxon>
        <taxon>Tissierellia</taxon>
        <taxon>Tissierellales</taxon>
        <taxon>Peptoniphilaceae</taxon>
        <taxon>Peptoniphilus</taxon>
    </lineage>
</organism>
<dbReference type="PROSITE" id="PS01094">
    <property type="entry name" value="UPF0076"/>
    <property type="match status" value="1"/>
</dbReference>
<reference evidence="2 3" key="1">
    <citation type="submission" date="2021-03" db="EMBL/GenBank/DDBJ databases">
        <title>Genomic Encyclopedia of Type Strains, Phase IV (KMG-IV): sequencing the most valuable type-strain genomes for metagenomic binning, comparative biology and taxonomic classification.</title>
        <authorList>
            <person name="Goeker M."/>
        </authorList>
    </citation>
    <scope>NUCLEOTIDE SEQUENCE [LARGE SCALE GENOMIC DNA]</scope>
    <source>
        <strain evidence="2 3">DSM 27563</strain>
    </source>
</reference>
<gene>
    <name evidence="2" type="ORF">J2Z71_000991</name>
</gene>
<proteinExistence type="inferred from homology"/>
<dbReference type="PANTHER" id="PTHR11803:SF39">
    <property type="entry name" value="2-IMINOBUTANOATE_2-IMINOPROPANOATE DEAMINASE"/>
    <property type="match status" value="1"/>
</dbReference>
<evidence type="ECO:0000313" key="2">
    <source>
        <dbReference type="EMBL" id="MBP2025458.1"/>
    </source>
</evidence>
<sequence length="126" mass="13758">MSIKITHTDKAPAAIGPYSQATVVGNLVFTSGQIPIIPETGEHVKDDIKKATRQSLENVKAILENSGSSLEKVAKVNIFISDMNNFAALNEVYSEYFSDHKPARCCVEVARLPQDNLVEIEAIAEI</sequence>
<dbReference type="InterPro" id="IPR035959">
    <property type="entry name" value="RutC-like_sf"/>
</dbReference>
<comment type="similarity">
    <text evidence="1">Belongs to the RutC family.</text>
</comment>
<name>A0ABS4KCF9_9FIRM</name>
<comment type="caution">
    <text evidence="2">The sequence shown here is derived from an EMBL/GenBank/DDBJ whole genome shotgun (WGS) entry which is preliminary data.</text>
</comment>
<dbReference type="Pfam" id="PF01042">
    <property type="entry name" value="Ribonuc_L-PSP"/>
    <property type="match status" value="1"/>
</dbReference>
<dbReference type="RefSeq" id="WP_210060753.1">
    <property type="nucleotide sequence ID" value="NZ_JAGGLJ010000008.1"/>
</dbReference>
<dbReference type="Gene3D" id="3.30.1330.40">
    <property type="entry name" value="RutC-like"/>
    <property type="match status" value="1"/>
</dbReference>
<protein>
    <submittedName>
        <fullName evidence="2">2-iminobutanoate/2-iminopropanoate deaminase</fullName>
        <ecNumber evidence="2">3.5.99.10</ecNumber>
    </submittedName>
</protein>
<dbReference type="Proteomes" id="UP001519306">
    <property type="component" value="Unassembled WGS sequence"/>
</dbReference>
<dbReference type="EC" id="3.5.99.10" evidence="2"/>
<dbReference type="InterPro" id="IPR006056">
    <property type="entry name" value="RidA"/>
</dbReference>
<dbReference type="InterPro" id="IPR006175">
    <property type="entry name" value="YjgF/YER057c/UK114"/>
</dbReference>
<keyword evidence="3" id="KW-1185">Reference proteome</keyword>
<dbReference type="PANTHER" id="PTHR11803">
    <property type="entry name" value="2-IMINOBUTANOATE/2-IMINOPROPANOATE DEAMINASE RIDA"/>
    <property type="match status" value="1"/>
</dbReference>
<dbReference type="CDD" id="cd00448">
    <property type="entry name" value="YjgF_YER057c_UK114_family"/>
    <property type="match status" value="1"/>
</dbReference>
<dbReference type="InterPro" id="IPR019897">
    <property type="entry name" value="RidA_CS"/>
</dbReference>
<evidence type="ECO:0000256" key="1">
    <source>
        <dbReference type="ARBA" id="ARBA00010552"/>
    </source>
</evidence>
<dbReference type="SUPFAM" id="SSF55298">
    <property type="entry name" value="YjgF-like"/>
    <property type="match status" value="1"/>
</dbReference>
<evidence type="ECO:0000313" key="3">
    <source>
        <dbReference type="Proteomes" id="UP001519306"/>
    </source>
</evidence>
<accession>A0ABS4KCF9</accession>
<dbReference type="GO" id="GO:0120241">
    <property type="term" value="F:2-iminobutanoate/2-iminopropanoate deaminase"/>
    <property type="evidence" value="ECO:0007669"/>
    <property type="project" value="UniProtKB-EC"/>
</dbReference>
<dbReference type="EMBL" id="JAGGLJ010000008">
    <property type="protein sequence ID" value="MBP2025458.1"/>
    <property type="molecule type" value="Genomic_DNA"/>
</dbReference>